<evidence type="ECO:0008006" key="4">
    <source>
        <dbReference type="Google" id="ProtNLM"/>
    </source>
</evidence>
<dbReference type="AlphaFoldDB" id="A0A1H1PC02"/>
<gene>
    <name evidence="2" type="ORF">SAMN05216271_1122</name>
</gene>
<accession>A0A1H1PC02</accession>
<dbReference type="Proteomes" id="UP000243413">
    <property type="component" value="Chromosome I"/>
</dbReference>
<feature type="region of interest" description="Disordered" evidence="1">
    <location>
        <begin position="35"/>
        <end position="134"/>
    </location>
</feature>
<feature type="compositionally biased region" description="Low complexity" evidence="1">
    <location>
        <begin position="101"/>
        <end position="113"/>
    </location>
</feature>
<dbReference type="InterPro" id="IPR021327">
    <property type="entry name" value="DUF2934"/>
</dbReference>
<sequence length="134" mass="14643">MSDYEKRVRELAYQIWESEGKPEGQRERHWQMACELMETSQDGELSPAAPKPTAQNRARKVNPAPKADETQLEKPALLGKPKAARKPANKAPASETQTAVSPKSKPTAKPPTKTARKTGKSATPKTAAAQKDKP</sequence>
<evidence type="ECO:0000313" key="3">
    <source>
        <dbReference type="Proteomes" id="UP000243413"/>
    </source>
</evidence>
<proteinExistence type="predicted"/>
<reference evidence="3" key="1">
    <citation type="submission" date="2016-10" db="EMBL/GenBank/DDBJ databases">
        <authorList>
            <person name="Varghese N."/>
            <person name="Submissions S."/>
        </authorList>
    </citation>
    <scope>NUCLEOTIDE SEQUENCE [LARGE SCALE GENOMIC DNA]</scope>
    <source>
        <strain evidence="3">JCM 14963</strain>
    </source>
</reference>
<dbReference type="EMBL" id="LT629763">
    <property type="protein sequence ID" value="SDS08654.1"/>
    <property type="molecule type" value="Genomic_DNA"/>
</dbReference>
<dbReference type="Pfam" id="PF11154">
    <property type="entry name" value="DUF2934"/>
    <property type="match status" value="1"/>
</dbReference>
<dbReference type="OrthoDB" id="9811127at2"/>
<name>A0A1H1PC02_9GAMM</name>
<organism evidence="2 3">
    <name type="scientific">Halopseudomonas sabulinigri</name>
    <dbReference type="NCBI Taxonomy" id="472181"/>
    <lineage>
        <taxon>Bacteria</taxon>
        <taxon>Pseudomonadati</taxon>
        <taxon>Pseudomonadota</taxon>
        <taxon>Gammaproteobacteria</taxon>
        <taxon>Pseudomonadales</taxon>
        <taxon>Pseudomonadaceae</taxon>
        <taxon>Halopseudomonas</taxon>
    </lineage>
</organism>
<protein>
    <recommendedName>
        <fullName evidence="4">DUF2934 domain-containing protein</fullName>
    </recommendedName>
</protein>
<evidence type="ECO:0000313" key="2">
    <source>
        <dbReference type="EMBL" id="SDS08654.1"/>
    </source>
</evidence>
<dbReference type="RefSeq" id="WP_092284620.1">
    <property type="nucleotide sequence ID" value="NZ_LT629763.1"/>
</dbReference>
<dbReference type="STRING" id="472181.SAMN05216271_1122"/>
<evidence type="ECO:0000256" key="1">
    <source>
        <dbReference type="SAM" id="MobiDB-lite"/>
    </source>
</evidence>